<organism evidence="1 2">
    <name type="scientific">Lophium mytilinum</name>
    <dbReference type="NCBI Taxonomy" id="390894"/>
    <lineage>
        <taxon>Eukaryota</taxon>
        <taxon>Fungi</taxon>
        <taxon>Dikarya</taxon>
        <taxon>Ascomycota</taxon>
        <taxon>Pezizomycotina</taxon>
        <taxon>Dothideomycetes</taxon>
        <taxon>Pleosporomycetidae</taxon>
        <taxon>Mytilinidiales</taxon>
        <taxon>Mytilinidiaceae</taxon>
        <taxon>Lophium</taxon>
    </lineage>
</organism>
<keyword evidence="2" id="KW-1185">Reference proteome</keyword>
<reference evidence="1" key="1">
    <citation type="journal article" date="2020" name="Stud. Mycol.">
        <title>101 Dothideomycetes genomes: a test case for predicting lifestyles and emergence of pathogens.</title>
        <authorList>
            <person name="Haridas S."/>
            <person name="Albert R."/>
            <person name="Binder M."/>
            <person name="Bloem J."/>
            <person name="Labutti K."/>
            <person name="Salamov A."/>
            <person name="Andreopoulos B."/>
            <person name="Baker S."/>
            <person name="Barry K."/>
            <person name="Bills G."/>
            <person name="Bluhm B."/>
            <person name="Cannon C."/>
            <person name="Castanera R."/>
            <person name="Culley D."/>
            <person name="Daum C."/>
            <person name="Ezra D."/>
            <person name="Gonzalez J."/>
            <person name="Henrissat B."/>
            <person name="Kuo A."/>
            <person name="Liang C."/>
            <person name="Lipzen A."/>
            <person name="Lutzoni F."/>
            <person name="Magnuson J."/>
            <person name="Mondo S."/>
            <person name="Nolan M."/>
            <person name="Ohm R."/>
            <person name="Pangilinan J."/>
            <person name="Park H.-J."/>
            <person name="Ramirez L."/>
            <person name="Alfaro M."/>
            <person name="Sun H."/>
            <person name="Tritt A."/>
            <person name="Yoshinaga Y."/>
            <person name="Zwiers L.-H."/>
            <person name="Turgeon B."/>
            <person name="Goodwin S."/>
            <person name="Spatafora J."/>
            <person name="Crous P."/>
            <person name="Grigoriev I."/>
        </authorList>
    </citation>
    <scope>NUCLEOTIDE SEQUENCE</scope>
    <source>
        <strain evidence="1">CBS 269.34</strain>
    </source>
</reference>
<evidence type="ECO:0008006" key="3">
    <source>
        <dbReference type="Google" id="ProtNLM"/>
    </source>
</evidence>
<sequence>MIDSNYSDDEVFLHLSHRPRYILDSVISVDESKNLAFTLIRRECQSSLGQLDNIALETLHDCLGYLDLQSLWRLSRVSLRGKAVVESLSEYGNLVTSVGHTFKILKRAKILAIHSITTLHAALTSLDDLVAISWRMLRPPKAALDRATSIRLTSVKAAKELALKEHGPIDTLATKSLTDLRQTPVLDRIDVLTWFR</sequence>
<dbReference type="AlphaFoldDB" id="A0A6A6QS09"/>
<dbReference type="OrthoDB" id="2687876at2759"/>
<name>A0A6A6QS09_9PEZI</name>
<proteinExistence type="predicted"/>
<evidence type="ECO:0000313" key="1">
    <source>
        <dbReference type="EMBL" id="KAF2495298.1"/>
    </source>
</evidence>
<protein>
    <recommendedName>
        <fullName evidence="3">F-box domain-containing protein</fullName>
    </recommendedName>
</protein>
<accession>A0A6A6QS09</accession>
<dbReference type="Proteomes" id="UP000799750">
    <property type="component" value="Unassembled WGS sequence"/>
</dbReference>
<dbReference type="EMBL" id="MU004189">
    <property type="protein sequence ID" value="KAF2495298.1"/>
    <property type="molecule type" value="Genomic_DNA"/>
</dbReference>
<gene>
    <name evidence="1" type="ORF">BU16DRAFT_618139</name>
</gene>
<evidence type="ECO:0000313" key="2">
    <source>
        <dbReference type="Proteomes" id="UP000799750"/>
    </source>
</evidence>